<evidence type="ECO:0000313" key="1">
    <source>
        <dbReference type="EMBL" id="KPA74034.1"/>
    </source>
</evidence>
<comment type="caution">
    <text evidence="1">The sequence shown here is derived from an EMBL/GenBank/DDBJ whole genome shotgun (WGS) entry which is preliminary data.</text>
</comment>
<dbReference type="EMBL" id="LGTL01000032">
    <property type="protein sequence ID" value="KPA74034.1"/>
    <property type="molecule type" value="Genomic_DNA"/>
</dbReference>
<dbReference type="Proteomes" id="UP000037923">
    <property type="component" value="Unassembled WGS sequence"/>
</dbReference>
<gene>
    <name evidence="1" type="ORF">ABB37_09589</name>
</gene>
<keyword evidence="2" id="KW-1185">Reference proteome</keyword>
<organism evidence="1 2">
    <name type="scientific">Leptomonas pyrrhocoris</name>
    <name type="common">Firebug parasite</name>
    <dbReference type="NCBI Taxonomy" id="157538"/>
    <lineage>
        <taxon>Eukaryota</taxon>
        <taxon>Discoba</taxon>
        <taxon>Euglenozoa</taxon>
        <taxon>Kinetoplastea</taxon>
        <taxon>Metakinetoplastina</taxon>
        <taxon>Trypanosomatida</taxon>
        <taxon>Trypanosomatidae</taxon>
        <taxon>Leishmaniinae</taxon>
        <taxon>Leptomonas</taxon>
    </lineage>
</organism>
<dbReference type="SUPFAM" id="SSF52058">
    <property type="entry name" value="L domain-like"/>
    <property type="match status" value="1"/>
</dbReference>
<evidence type="ECO:0000313" key="2">
    <source>
        <dbReference type="Proteomes" id="UP000037923"/>
    </source>
</evidence>
<name>A0A0N0DR70_LEPPY</name>
<dbReference type="AlphaFoldDB" id="A0A0N0DR70"/>
<dbReference type="Gene3D" id="3.80.10.10">
    <property type="entry name" value="Ribonuclease Inhibitor"/>
    <property type="match status" value="1"/>
</dbReference>
<dbReference type="VEuPathDB" id="TriTrypDB:LpyrH10_32_1220"/>
<dbReference type="GeneID" id="26909872"/>
<dbReference type="InterPro" id="IPR032675">
    <property type="entry name" value="LRR_dom_sf"/>
</dbReference>
<reference evidence="1 2" key="1">
    <citation type="submission" date="2015-07" db="EMBL/GenBank/DDBJ databases">
        <title>High-quality genome of monoxenous trypanosomatid Leptomonas pyrrhocoris.</title>
        <authorList>
            <person name="Flegontov P."/>
            <person name="Butenko A."/>
            <person name="Firsov S."/>
            <person name="Vlcek C."/>
            <person name="Logacheva M.D."/>
            <person name="Field M."/>
            <person name="Filatov D."/>
            <person name="Flegontova O."/>
            <person name="Gerasimov E."/>
            <person name="Jackson A.P."/>
            <person name="Kelly S."/>
            <person name="Opperdoes F."/>
            <person name="O'Reilly A."/>
            <person name="Votypka J."/>
            <person name="Yurchenko V."/>
            <person name="Lukes J."/>
        </authorList>
    </citation>
    <scope>NUCLEOTIDE SEQUENCE [LARGE SCALE GENOMIC DNA]</scope>
    <source>
        <strain evidence="1">H10</strain>
    </source>
</reference>
<protein>
    <submittedName>
        <fullName evidence="1">Uncharacterized protein</fullName>
    </submittedName>
</protein>
<accession>A0A0N0DR70</accession>
<dbReference type="OrthoDB" id="550575at2759"/>
<proteinExistence type="predicted"/>
<sequence length="160" mass="17939">MLSEFSVTQKELKDLTKLWFCSFLEHLNVGGCHRLTDLSPIKGLQRLSWIDISDTSVADPFTTFSQMSQLTEVQMIGRNGRDDLRELKGATKLKTLEGARTALTGLERTATSSLREKANVGRYTRVRNLFPFTAFHHNYVGTSFTSIADVGPLHSFDAPE</sequence>
<dbReference type="RefSeq" id="XP_015652473.1">
    <property type="nucleotide sequence ID" value="XM_015809153.1"/>
</dbReference>